<evidence type="ECO:0000256" key="1">
    <source>
        <dbReference type="ARBA" id="ARBA00004167"/>
    </source>
</evidence>
<dbReference type="PROSITE" id="PS52015">
    <property type="entry name" value="TONB_CTD"/>
    <property type="match status" value="1"/>
</dbReference>
<keyword evidence="5" id="KW-0735">Signal-anchor</keyword>
<keyword evidence="5" id="KW-0997">Cell inner membrane</keyword>
<dbReference type="InterPro" id="IPR003538">
    <property type="entry name" value="TonB"/>
</dbReference>
<dbReference type="PRINTS" id="PR01374">
    <property type="entry name" value="TONBPROTEIN"/>
</dbReference>
<dbReference type="GO" id="GO:0030288">
    <property type="term" value="C:outer membrane-bounded periplasmic space"/>
    <property type="evidence" value="ECO:0007669"/>
    <property type="project" value="InterPro"/>
</dbReference>
<dbReference type="InterPro" id="IPR037682">
    <property type="entry name" value="TonB_C"/>
</dbReference>
<evidence type="ECO:0000256" key="5">
    <source>
        <dbReference type="RuleBase" id="RU362123"/>
    </source>
</evidence>
<accession>A0A2A5B3H5</accession>
<comment type="caution">
    <text evidence="7">The sequence shown here is derived from an EMBL/GenBank/DDBJ whole genome shotgun (WGS) entry which is preliminary data.</text>
</comment>
<comment type="subcellular location">
    <subcellularLocation>
        <location evidence="5">Cell inner membrane</location>
        <topology evidence="5">Single-pass membrane protein</topology>
        <orientation evidence="5">Periplasmic side</orientation>
    </subcellularLocation>
    <subcellularLocation>
        <location evidence="1">Membrane</location>
        <topology evidence="1">Single-pass membrane protein</topology>
    </subcellularLocation>
</comment>
<keyword evidence="5" id="KW-1003">Cell membrane</keyword>
<comment type="similarity">
    <text evidence="5">Belongs to the TonB family.</text>
</comment>
<dbReference type="EMBL" id="NVVJ01000013">
    <property type="protein sequence ID" value="PCJ26042.1"/>
    <property type="molecule type" value="Genomic_DNA"/>
</dbReference>
<keyword evidence="4" id="KW-0472">Membrane</keyword>
<reference evidence="8" key="1">
    <citation type="submission" date="2017-08" db="EMBL/GenBank/DDBJ databases">
        <title>A dynamic microbial community with high functional redundancy inhabits the cold, oxic subseafloor aquifer.</title>
        <authorList>
            <person name="Tully B.J."/>
            <person name="Wheat C.G."/>
            <person name="Glazer B.T."/>
            <person name="Huber J.A."/>
        </authorList>
    </citation>
    <scope>NUCLEOTIDE SEQUENCE [LARGE SCALE GENOMIC DNA]</scope>
</reference>
<gene>
    <name evidence="7" type="ORF">COA96_05955</name>
</gene>
<dbReference type="Gene3D" id="3.30.1150.10">
    <property type="match status" value="1"/>
</dbReference>
<organism evidence="7 8">
    <name type="scientific">SAR86 cluster bacterium</name>
    <dbReference type="NCBI Taxonomy" id="2030880"/>
    <lineage>
        <taxon>Bacteria</taxon>
        <taxon>Pseudomonadati</taxon>
        <taxon>Pseudomonadota</taxon>
        <taxon>Gammaproteobacteria</taxon>
        <taxon>SAR86 cluster</taxon>
    </lineage>
</organism>
<dbReference type="GO" id="GO:0015031">
    <property type="term" value="P:protein transport"/>
    <property type="evidence" value="ECO:0007669"/>
    <property type="project" value="UniProtKB-UniRule"/>
</dbReference>
<feature type="domain" description="TonB C-terminal" evidence="6">
    <location>
        <begin position="110"/>
        <end position="206"/>
    </location>
</feature>
<dbReference type="Pfam" id="PF03544">
    <property type="entry name" value="TonB_C"/>
    <property type="match status" value="1"/>
</dbReference>
<keyword evidence="5" id="KW-0653">Protein transport</keyword>
<evidence type="ECO:0000256" key="3">
    <source>
        <dbReference type="ARBA" id="ARBA00022989"/>
    </source>
</evidence>
<dbReference type="AlphaFoldDB" id="A0A2A5B3H5"/>
<evidence type="ECO:0000256" key="2">
    <source>
        <dbReference type="ARBA" id="ARBA00022692"/>
    </source>
</evidence>
<dbReference type="InterPro" id="IPR006260">
    <property type="entry name" value="TonB/TolA_C"/>
</dbReference>
<dbReference type="SUPFAM" id="SSF74653">
    <property type="entry name" value="TolA/TonB C-terminal domain"/>
    <property type="match status" value="1"/>
</dbReference>
<keyword evidence="5" id="KW-0813">Transport</keyword>
<dbReference type="NCBIfam" id="TIGR01352">
    <property type="entry name" value="tonB_Cterm"/>
    <property type="match status" value="1"/>
</dbReference>
<protein>
    <recommendedName>
        <fullName evidence="5">Protein TonB</fullName>
    </recommendedName>
</protein>
<comment type="function">
    <text evidence="5">Interacts with outer membrane receptor proteins that carry out high-affinity binding and energy dependent uptake into the periplasmic space of specific substrates. It could act to transduce energy from the cytoplasmic membrane to specific energy-requiring processes in the outer membrane, resulting in the release into the periplasm of ligands bound by these outer membrane proteins.</text>
</comment>
<evidence type="ECO:0000313" key="7">
    <source>
        <dbReference type="EMBL" id="PCJ26042.1"/>
    </source>
</evidence>
<keyword evidence="2" id="KW-0812">Transmembrane</keyword>
<evidence type="ECO:0000256" key="4">
    <source>
        <dbReference type="ARBA" id="ARBA00023136"/>
    </source>
</evidence>
<dbReference type="GO" id="GO:0015891">
    <property type="term" value="P:siderophore transport"/>
    <property type="evidence" value="ECO:0007669"/>
    <property type="project" value="InterPro"/>
</dbReference>
<evidence type="ECO:0000259" key="6">
    <source>
        <dbReference type="PROSITE" id="PS52015"/>
    </source>
</evidence>
<sequence length="206" mass="22722">MIIVRWAVSMVMAAGITLGLFYFMQALIATGADLDQRVNVVKMVDATMPDIELEVIEEIDKPEPIQEQTDIIEDVPDRQVNLSDGPSLNIERASVELDTGLQLNNASINVTDGDMLPLVAIAPQYPNRAAQRGIQGWCLVSFTVNGLGNVLEDTIVVVDAEPENIFNRSSMRAAARFKFQPRVVDGEGVPVEGVQYVFRYQLEGEQ</sequence>
<dbReference type="GO" id="GO:0031992">
    <property type="term" value="F:energy transducer activity"/>
    <property type="evidence" value="ECO:0007669"/>
    <property type="project" value="InterPro"/>
</dbReference>
<proteinExistence type="inferred from homology"/>
<name>A0A2A5B3H5_9GAMM</name>
<dbReference type="GO" id="GO:0055085">
    <property type="term" value="P:transmembrane transport"/>
    <property type="evidence" value="ECO:0007669"/>
    <property type="project" value="InterPro"/>
</dbReference>
<evidence type="ECO:0000313" key="8">
    <source>
        <dbReference type="Proteomes" id="UP000218327"/>
    </source>
</evidence>
<keyword evidence="3" id="KW-1133">Transmembrane helix</keyword>
<dbReference type="GO" id="GO:0005886">
    <property type="term" value="C:plasma membrane"/>
    <property type="evidence" value="ECO:0007669"/>
    <property type="project" value="UniProtKB-SubCell"/>
</dbReference>
<dbReference type="Proteomes" id="UP000218327">
    <property type="component" value="Unassembled WGS sequence"/>
</dbReference>